<comment type="caution">
    <text evidence="2">The sequence shown here is derived from an EMBL/GenBank/DDBJ whole genome shotgun (WGS) entry which is preliminary data.</text>
</comment>
<sequence length="794" mass="87782">MATISFSEKSFKKIYVPNEFHTYDPESPSELVPKTGEYPTERVFYQTVVLKEILEDEGTTCENDSCGTNEENPCFPIDIYQTTCNNFGFKHIATGAILTFSQSWYTQGVTLGQLLHSVALAPGESTKIAMIDWTRKDNARVDESIDENESLTNNTRHDRSISEVTEGVATDIQSGSSQATVESSSEGSGGSAGISVPLVGSFGGSKSYSKSKSTSTSFSTSFGRRDISSMMAQNIMDSTQQYANASRNRRASIVKEVTQKENERIATRVITNYNHMHALSIHYYEVVQLYRVIVNLANKDRCLFIPMSLINFDSNDIVETYRFVLAEAALNEDIRKQLLLDPNYSYWKISNDFKVDKSHLGISGNKDFYLSSTSLKIPSDFDLIGISYISADDVKLKDIHITSKKEMETINFDDKKSILFSNPYSTSESIELKIGQLKDDTKGDVTKEATVYLQLQKVDSSTGNPLNVSIGINLTLTKEASLRTLLRIHGNDSYDGPNLVAHLIANRLYYSQVIWKSLDSTTIMLLLSSYYYKGDRITEIIDPTPVTVTGNYLVFRMPTNGKDDAEWECWLKEKGILESPKEDIVPLPSGGVFAEAVLGRYNCAEKLDLTRFWNWQDSPLPEKAPDINPITANSRYQNNDIEPGTLSEHVVNIVNPTQLPDPQGANATLSTLNNGSIFRDMSALTSMIGLAQAGLNAATTTAGQAGSQAGTNMQTVGQQQLELIKAILPLIGAAYGVPIPPNSESISNVGAKINQGAKLDEKINNTKPNKSKNIPLSTKKNKKHILMKQKPLTM</sequence>
<feature type="region of interest" description="Disordered" evidence="1">
    <location>
        <begin position="144"/>
        <end position="163"/>
    </location>
</feature>
<keyword evidence="3" id="KW-1185">Reference proteome</keyword>
<dbReference type="Proteomes" id="UP001229716">
    <property type="component" value="Unassembled WGS sequence"/>
</dbReference>
<accession>A0ABT7L0U2</accession>
<keyword evidence="2" id="KW-0614">Plasmid</keyword>
<feature type="region of interest" description="Disordered" evidence="1">
    <location>
        <begin position="169"/>
        <end position="192"/>
    </location>
</feature>
<geneLocation type="plasmid" evidence="2">
    <name>pBS01</name>
</geneLocation>
<feature type="compositionally biased region" description="Polar residues" evidence="1">
    <location>
        <begin position="171"/>
        <end position="182"/>
    </location>
</feature>
<reference evidence="2 3" key="1">
    <citation type="journal article" date="2023" name="Int. J. Mol. Sci.">
        <title>Pathogenicity and Genomic Characterization of a Novel Genospecies, Bacillus shihchuchen, of the Bacillus cereus Group Isolated from Chinese Softshell Turtle (Pelodiscus sinensis).</title>
        <authorList>
            <person name="Cheng L.W."/>
            <person name="Byadgi O.V."/>
            <person name="Tsai C.E."/>
            <person name="Wang P.C."/>
            <person name="Chen S.C."/>
        </authorList>
    </citation>
    <scope>NUCLEOTIDE SEQUENCE [LARGE SCALE GENOMIC DNA]</scope>
    <source>
        <strain evidence="2 3">QF108-045</strain>
    </source>
</reference>
<organism evidence="2 3">
    <name type="scientific">Bacillus shihchuchen</name>
    <dbReference type="NCBI Taxonomy" id="3036942"/>
    <lineage>
        <taxon>Bacteria</taxon>
        <taxon>Bacillati</taxon>
        <taxon>Bacillota</taxon>
        <taxon>Bacilli</taxon>
        <taxon>Bacillales</taxon>
        <taxon>Bacillaceae</taxon>
        <taxon>Bacillus</taxon>
        <taxon>Bacillus cereus group</taxon>
    </lineage>
</organism>
<name>A0ABT7L0U2_9BACI</name>
<evidence type="ECO:0000256" key="1">
    <source>
        <dbReference type="SAM" id="MobiDB-lite"/>
    </source>
</evidence>
<feature type="region of interest" description="Disordered" evidence="1">
    <location>
        <begin position="763"/>
        <end position="782"/>
    </location>
</feature>
<protein>
    <submittedName>
        <fullName evidence="2">Uncharacterized protein</fullName>
    </submittedName>
</protein>
<dbReference type="EMBL" id="JASWHZ010000002">
    <property type="protein sequence ID" value="MDL2419465.1"/>
    <property type="molecule type" value="Genomic_DNA"/>
</dbReference>
<evidence type="ECO:0000313" key="2">
    <source>
        <dbReference type="EMBL" id="MDL2419465.1"/>
    </source>
</evidence>
<feature type="compositionally biased region" description="Polar residues" evidence="1">
    <location>
        <begin position="765"/>
        <end position="778"/>
    </location>
</feature>
<evidence type="ECO:0000313" key="3">
    <source>
        <dbReference type="Proteomes" id="UP001229716"/>
    </source>
</evidence>
<gene>
    <name evidence="2" type="ORF">P6F46_28555</name>
</gene>
<proteinExistence type="predicted"/>